<keyword evidence="3" id="KW-1185">Reference proteome</keyword>
<dbReference type="EMBL" id="MAGO01000010">
    <property type="protein sequence ID" value="OCC14641.1"/>
    <property type="molecule type" value="Genomic_DNA"/>
</dbReference>
<proteinExistence type="predicted"/>
<dbReference type="Gene3D" id="1.10.490.10">
    <property type="entry name" value="Globins"/>
    <property type="match status" value="1"/>
</dbReference>
<dbReference type="RefSeq" id="WP_067619590.1">
    <property type="nucleotide sequence ID" value="NZ_MAGO01000010.1"/>
</dbReference>
<dbReference type="InterPro" id="IPR050706">
    <property type="entry name" value="Cyclic-di-GMP_PDE-like"/>
</dbReference>
<dbReference type="OrthoDB" id="9759431at2"/>
<dbReference type="InterPro" id="IPR035919">
    <property type="entry name" value="EAL_sf"/>
</dbReference>
<dbReference type="PROSITE" id="PS50883">
    <property type="entry name" value="EAL"/>
    <property type="match status" value="1"/>
</dbReference>
<organism evidence="2 3">
    <name type="scientific">Dissulfuribacter thermophilus</name>
    <dbReference type="NCBI Taxonomy" id="1156395"/>
    <lineage>
        <taxon>Bacteria</taxon>
        <taxon>Pseudomonadati</taxon>
        <taxon>Thermodesulfobacteriota</taxon>
        <taxon>Dissulfuribacteria</taxon>
        <taxon>Dissulfuribacterales</taxon>
        <taxon>Dissulfuribacteraceae</taxon>
        <taxon>Dissulfuribacter</taxon>
    </lineage>
</organism>
<dbReference type="GO" id="GO:0019825">
    <property type="term" value="F:oxygen binding"/>
    <property type="evidence" value="ECO:0007669"/>
    <property type="project" value="InterPro"/>
</dbReference>
<reference evidence="2 3" key="1">
    <citation type="submission" date="2016-06" db="EMBL/GenBank/DDBJ databases">
        <title>Respiratory ammonification of nitrate coupled to the oxidation of elemental sulfur in deep-sea autotrophic thermophilic bacteria.</title>
        <authorList>
            <person name="Slobodkina G.B."/>
            <person name="Mardanov A.V."/>
            <person name="Ravin N.V."/>
            <person name="Frolova A.A."/>
            <person name="Viryasiv M.B."/>
            <person name="Chernyh N.A."/>
            <person name="Bonch-Osmolovskaya E.A."/>
            <person name="Slobodkin A.I."/>
        </authorList>
    </citation>
    <scope>NUCLEOTIDE SEQUENCE [LARGE SCALE GENOMIC DNA]</scope>
    <source>
        <strain evidence="2 3">S69</strain>
    </source>
</reference>
<dbReference type="GO" id="GO:0071111">
    <property type="term" value="F:cyclic-guanylate-specific phosphodiesterase activity"/>
    <property type="evidence" value="ECO:0007669"/>
    <property type="project" value="InterPro"/>
</dbReference>
<sequence>MSEHIKDILNDVFERFYITILKDLYASSFLRSYTMIARLVSRQADFLGRALASNVDKEEIFGHYLATAKVHWNLRIHEKAIFDMIEFLHEELWNIREKLPPSARERIPEVIGIIREAYAEAYIQGILEDALTVLGSGSGFFTDDHVLWLEDFYRSLFENESPPEFNPQRCKLGRWLNSLTFEVMCYRASDLRIKILSTHKDLHEAAKLAYTFYLNGNKEKALPLVRMICENLFLLSSFLGELIFRWESSKVKILLDYIKEESLRGGLFVITLNRAILQLRKSHEEVSNLKLELSHSTRENFGNSEGVCLVETDGNLYLLVDTSRFPFSRIRSWLEETAQALAKKFAERIKNPVLSVGLIDPEMLKSYSVEEIQELLRLAEEHLAIVDEPKPLLVKDLTPHLEEFFVRVHRYLKIKRLVQEALEAQEVILYLQPLHVLSSGKASGWFECLVRLKDEKDQIISAGEFIPIVARENLQEPFDLVVLKTLLSRLRDLAKFAKKIFINLYPRSFSSEDVLEALRELALRAKELNMGLVVEVTEYEELSKPDFVKKLKSNNMEFAVDDFGSGYANFELIGRLTEEKVVSFVKIDGSLVKRAISSESIRSVLDSVVLLALDLGLGVVYEFVENQELISLLRSIPERLRAKTPQNRKGEDFLGQGYYYSRPAPLEFWLKK</sequence>
<comment type="caution">
    <text evidence="2">The sequence shown here is derived from an EMBL/GenBank/DDBJ whole genome shotgun (WGS) entry which is preliminary data.</text>
</comment>
<feature type="domain" description="EAL" evidence="1">
    <location>
        <begin position="411"/>
        <end position="672"/>
    </location>
</feature>
<dbReference type="Proteomes" id="UP000093080">
    <property type="component" value="Unassembled WGS sequence"/>
</dbReference>
<dbReference type="PANTHER" id="PTHR33121:SF71">
    <property type="entry name" value="OXYGEN SENSOR PROTEIN DOSP"/>
    <property type="match status" value="1"/>
</dbReference>
<dbReference type="SUPFAM" id="SSF141868">
    <property type="entry name" value="EAL domain-like"/>
    <property type="match status" value="1"/>
</dbReference>
<evidence type="ECO:0000313" key="2">
    <source>
        <dbReference type="EMBL" id="OCC14641.1"/>
    </source>
</evidence>
<dbReference type="InterPro" id="IPR025991">
    <property type="entry name" value="Chemoreceptor_zinc-bind_dom"/>
</dbReference>
<dbReference type="InterPro" id="IPR012292">
    <property type="entry name" value="Globin/Proto"/>
</dbReference>
<dbReference type="InterPro" id="IPR001633">
    <property type="entry name" value="EAL_dom"/>
</dbReference>
<dbReference type="AlphaFoldDB" id="A0A1B9F4H5"/>
<dbReference type="SMART" id="SM00052">
    <property type="entry name" value="EAL"/>
    <property type="match status" value="1"/>
</dbReference>
<evidence type="ECO:0000313" key="3">
    <source>
        <dbReference type="Proteomes" id="UP000093080"/>
    </source>
</evidence>
<dbReference type="Pfam" id="PF13682">
    <property type="entry name" value="CZB"/>
    <property type="match status" value="1"/>
</dbReference>
<accession>A0A1B9F4H5</accession>
<dbReference type="Gene3D" id="1.20.120.30">
    <property type="entry name" value="Aspartate receptor, ligand-binding domain"/>
    <property type="match status" value="1"/>
</dbReference>
<dbReference type="STRING" id="1156395.DBT_1956"/>
<gene>
    <name evidence="2" type="ORF">DBT_1956</name>
</gene>
<dbReference type="Gene3D" id="3.20.20.450">
    <property type="entry name" value="EAL domain"/>
    <property type="match status" value="1"/>
</dbReference>
<dbReference type="PANTHER" id="PTHR33121">
    <property type="entry name" value="CYCLIC DI-GMP PHOSPHODIESTERASE PDEF"/>
    <property type="match status" value="1"/>
</dbReference>
<protein>
    <submittedName>
        <fullName evidence="2">Diguanylate cyclase/phosphodiesterase (GGDEF &amp; EAL domains) with PAS/PAC sensor(S)</fullName>
    </submittedName>
</protein>
<evidence type="ECO:0000259" key="1">
    <source>
        <dbReference type="PROSITE" id="PS50883"/>
    </source>
</evidence>
<dbReference type="GO" id="GO:0020037">
    <property type="term" value="F:heme binding"/>
    <property type="evidence" value="ECO:0007669"/>
    <property type="project" value="InterPro"/>
</dbReference>
<dbReference type="CDD" id="cd01948">
    <property type="entry name" value="EAL"/>
    <property type="match status" value="1"/>
</dbReference>
<name>A0A1B9F4H5_9BACT</name>
<dbReference type="Pfam" id="PF00563">
    <property type="entry name" value="EAL"/>
    <property type="match status" value="1"/>
</dbReference>